<dbReference type="GO" id="GO:0005886">
    <property type="term" value="C:plasma membrane"/>
    <property type="evidence" value="ECO:0007669"/>
    <property type="project" value="UniProtKB-SubCell"/>
</dbReference>
<keyword evidence="9" id="KW-0677">Repeat</keyword>
<evidence type="ECO:0000256" key="2">
    <source>
        <dbReference type="ARBA" id="ARBA00004603"/>
    </source>
</evidence>
<evidence type="ECO:0000256" key="27">
    <source>
        <dbReference type="SAM" id="Phobius"/>
    </source>
</evidence>
<dbReference type="GO" id="GO:0004905">
    <property type="term" value="F:type I interferon receptor activity"/>
    <property type="evidence" value="ECO:0007669"/>
    <property type="project" value="UniProtKB-UniRule"/>
</dbReference>
<dbReference type="AlphaFoldDB" id="A0A8C3VYA4"/>
<evidence type="ECO:0000256" key="4">
    <source>
        <dbReference type="ARBA" id="ARBA00016784"/>
    </source>
</evidence>
<organism evidence="30 31">
    <name type="scientific">Catagonus wagneri</name>
    <name type="common">Chacoan peccary</name>
    <dbReference type="NCBI Taxonomy" id="51154"/>
    <lineage>
        <taxon>Eukaryota</taxon>
        <taxon>Metazoa</taxon>
        <taxon>Chordata</taxon>
        <taxon>Craniata</taxon>
        <taxon>Vertebrata</taxon>
        <taxon>Euteleostomi</taxon>
        <taxon>Mammalia</taxon>
        <taxon>Eutheria</taxon>
        <taxon>Laurasiatheria</taxon>
        <taxon>Artiodactyla</taxon>
        <taxon>Suina</taxon>
        <taxon>Tayassuidae</taxon>
        <taxon>Catagonus</taxon>
    </lineage>
</organism>
<dbReference type="GO" id="GO:0009615">
    <property type="term" value="P:response to virus"/>
    <property type="evidence" value="ECO:0007669"/>
    <property type="project" value="UniProtKB-ARBA"/>
</dbReference>
<evidence type="ECO:0000256" key="26">
    <source>
        <dbReference type="SAM" id="MobiDB-lite"/>
    </source>
</evidence>
<dbReference type="PANTHER" id="PTHR20859">
    <property type="entry name" value="INTERFERON/INTERLEUKIN RECEPTOR"/>
    <property type="match status" value="1"/>
</dbReference>
<dbReference type="Ensembl" id="ENSCWAT00000003744.1">
    <property type="protein sequence ID" value="ENSCWAP00000003451.1"/>
    <property type="gene ID" value="ENSCWAG00000002719.1"/>
</dbReference>
<name>A0A8C3VYA4_9CETA</name>
<evidence type="ECO:0000256" key="13">
    <source>
        <dbReference type="ARBA" id="ARBA00023136"/>
    </source>
</evidence>
<comment type="similarity">
    <text evidence="3 22">Belongs to the type II cytokine receptor family.</text>
</comment>
<keyword evidence="31" id="KW-1185">Reference proteome</keyword>
<dbReference type="SMART" id="SM00060">
    <property type="entry name" value="FN3"/>
    <property type="match status" value="2"/>
</dbReference>
<keyword evidence="19 25" id="KW-0449">Lipoprotein</keyword>
<dbReference type="GO" id="GO:0008269">
    <property type="term" value="F:JAK pathway signal transduction adaptor activity"/>
    <property type="evidence" value="ECO:0007669"/>
    <property type="project" value="Ensembl"/>
</dbReference>
<feature type="cross-link" description="Glycyl lysine isopeptide (Lys-Gly) (interchain with G-Cter in ubiquitin)" evidence="24">
    <location>
        <position position="527"/>
    </location>
</feature>
<dbReference type="InterPro" id="IPR015373">
    <property type="entry name" value="Interferon/interleukin_rcp_dom"/>
</dbReference>
<evidence type="ECO:0000256" key="3">
    <source>
        <dbReference type="ARBA" id="ARBA00005399"/>
    </source>
</evidence>
<evidence type="ECO:0000256" key="20">
    <source>
        <dbReference type="ARBA" id="ARBA00032112"/>
    </source>
</evidence>
<dbReference type="GO" id="GO:1900182">
    <property type="term" value="P:positive regulation of protein localization to nucleus"/>
    <property type="evidence" value="ECO:0007669"/>
    <property type="project" value="Ensembl"/>
</dbReference>
<dbReference type="GO" id="GO:0019962">
    <property type="term" value="F:type I interferon binding"/>
    <property type="evidence" value="ECO:0007669"/>
    <property type="project" value="UniProtKB-UniRule"/>
</dbReference>
<dbReference type="Proteomes" id="UP000694540">
    <property type="component" value="Unplaced"/>
</dbReference>
<evidence type="ECO:0000256" key="15">
    <source>
        <dbReference type="ARBA" id="ARBA00023157"/>
    </source>
</evidence>
<comment type="function">
    <text evidence="22">Together with IFNAR2, forms the heterodimeric receptor for type I interferons (including interferons alpha, beta, epsilon, omega and kappa). Type I interferon binding activates the JAK-STAT signaling cascade. Can also act independently of IFNAR2: form an active IFNB1 receptor by itself and activate a signaling cascade that does not involve activation of the JAK-STAT pathway.</text>
</comment>
<protein>
    <recommendedName>
        <fullName evidence="4 22">Interferon alpha/beta receptor 1</fullName>
        <shortName evidence="22">IFN-R-1</shortName>
        <shortName evidence="22">IFN-alpha/beta receptor 1</shortName>
    </recommendedName>
    <alternativeName>
        <fullName evidence="20 22">Type I interferon receptor 1</fullName>
    </alternativeName>
</protein>
<dbReference type="PIRSF" id="PIRSF016567">
    <property type="entry name" value="IFN_alpha/beta_recept-1"/>
    <property type="match status" value="1"/>
</dbReference>
<evidence type="ECO:0000259" key="29">
    <source>
        <dbReference type="PROSITE" id="PS50853"/>
    </source>
</evidence>
<dbReference type="FunFam" id="2.60.40.10:FF:000842">
    <property type="entry name" value="Interferon receptor 1 isoform 4"/>
    <property type="match status" value="2"/>
</dbReference>
<evidence type="ECO:0000256" key="25">
    <source>
        <dbReference type="PIRSR" id="PIRSR016567-52"/>
    </source>
</evidence>
<feature type="region of interest" description="Disordered" evidence="26">
    <location>
        <begin position="516"/>
        <end position="552"/>
    </location>
</feature>
<dbReference type="InterPro" id="IPR003961">
    <property type="entry name" value="FN3_dom"/>
</dbReference>
<dbReference type="GO" id="GO:0005770">
    <property type="term" value="C:late endosome"/>
    <property type="evidence" value="ECO:0007669"/>
    <property type="project" value="UniProtKB-SubCell"/>
</dbReference>
<dbReference type="GO" id="GO:0006357">
    <property type="term" value="P:regulation of transcription by RNA polymerase II"/>
    <property type="evidence" value="ECO:0007669"/>
    <property type="project" value="Ensembl"/>
</dbReference>
<feature type="disulfide bond" evidence="23">
    <location>
        <begin position="76"/>
        <end position="84"/>
    </location>
</feature>
<evidence type="ECO:0000256" key="6">
    <source>
        <dbReference type="ARBA" id="ARBA00022553"/>
    </source>
</evidence>
<dbReference type="GeneTree" id="ENSGT00940000158406"/>
<evidence type="ECO:0000256" key="16">
    <source>
        <dbReference type="ARBA" id="ARBA00023170"/>
    </source>
</evidence>
<keyword evidence="13 22" id="KW-0472">Membrane</keyword>
<feature type="disulfide bond" evidence="23">
    <location>
        <begin position="199"/>
        <end position="220"/>
    </location>
</feature>
<feature type="compositionally biased region" description="Polar residues" evidence="26">
    <location>
        <begin position="529"/>
        <end position="539"/>
    </location>
</feature>
<dbReference type="GO" id="GO:1901857">
    <property type="term" value="P:positive regulation of cellular respiration"/>
    <property type="evidence" value="ECO:0007669"/>
    <property type="project" value="Ensembl"/>
</dbReference>
<sequence length="565" mass="64077">MLAFLGATTLMLVAGAPWVLPAGGTDLRSPENVTVSITDDNFTLKWDSSSESVRNVTFSADYQITGMDNWIKLPGCQYITSTECNFSSVKLKSVYEKIKLRIRAEKGNSTSPWFEVDPFIPFQEAQIGPPDVHLEAEDKAIKISLSPPGTKKSVMWAMDSSSFVYSLVIWKNSSRLEERTKTVYPRDKIHKLSPETTYCLKVKARLRSPRKDGFYSPVYCIKTTAKHQLPSPENVEINAENQVYVLKWNYTYENMTFQAQWLHAFLKKIPGDHSDKWKQIPNCENVRTPRCVFPQSVFPKGIYFIRVQASNGNNASLWSEEKKFNTEMQTILLPPVVNMRPINNASLRVCISAPTESENNSVNQLYPLIYEVIFRENTSNTERKVLEKRTDFTFPNLKPLTVYCVKARALIENDKWNKSSVFSDTVCEKTKPGSTSKASLIAGICAAVLFIPVVIYGVKFLWQCISYVFFPSSKPPSTLDECFSEQPLKNLLLSTSEEQTERCFIIENTNSVTIMEENDQIDEDHRKYSSQTSRDSGVYSNEDENSGCKIGEDESQLAGVFKLDS</sequence>
<dbReference type="GO" id="GO:0035457">
    <property type="term" value="P:cellular response to interferon-alpha"/>
    <property type="evidence" value="ECO:0007669"/>
    <property type="project" value="UniProtKB-UniRule"/>
</dbReference>
<dbReference type="FunFam" id="2.60.40.10:FF:001548">
    <property type="entry name" value="Interferon receptor 1 isoform 4"/>
    <property type="match status" value="1"/>
</dbReference>
<evidence type="ECO:0000313" key="31">
    <source>
        <dbReference type="Proteomes" id="UP000694540"/>
    </source>
</evidence>
<feature type="domain" description="Fibronectin type-III" evidence="29">
    <location>
        <begin position="333"/>
        <end position="433"/>
    </location>
</feature>
<gene>
    <name evidence="30" type="primary">IFNAR1</name>
</gene>
<evidence type="ECO:0000256" key="17">
    <source>
        <dbReference type="ARBA" id="ARBA00023180"/>
    </source>
</evidence>
<comment type="subcellular location">
    <subcellularLocation>
        <location evidence="22">Cell membrane</location>
        <topology evidence="22">Single-pass type I membrane protein</topology>
    </subcellularLocation>
    <subcellularLocation>
        <location evidence="2 22">Late endosome</location>
    </subcellularLocation>
    <subcellularLocation>
        <location evidence="1 22">Lysosome</location>
    </subcellularLocation>
    <text evidence="22">Interferon binding triggers internalization of the receptor from the cell membrane into endosomes and then into lysosomes.</text>
</comment>
<keyword evidence="24" id="KW-1017">Isopeptide bond</keyword>
<keyword evidence="11 24" id="KW-0832">Ubl conjugation</keyword>
<evidence type="ECO:0000256" key="19">
    <source>
        <dbReference type="ARBA" id="ARBA00023288"/>
    </source>
</evidence>
<dbReference type="FunFam" id="2.60.40.10:FF:001563">
    <property type="entry name" value="Interferon receptor 1 isoform 4"/>
    <property type="match status" value="1"/>
</dbReference>
<evidence type="ECO:0000256" key="24">
    <source>
        <dbReference type="PIRSR" id="PIRSR016567-51"/>
    </source>
</evidence>
<evidence type="ECO:0000256" key="1">
    <source>
        <dbReference type="ARBA" id="ARBA00004371"/>
    </source>
</evidence>
<dbReference type="InterPro" id="IPR016669">
    <property type="entry name" value="Interferon_alpha/beta_rcpt-1"/>
</dbReference>
<dbReference type="GO" id="GO:0007259">
    <property type="term" value="P:cell surface receptor signaling pathway via JAK-STAT"/>
    <property type="evidence" value="ECO:0007669"/>
    <property type="project" value="Ensembl"/>
</dbReference>
<dbReference type="InterPro" id="IPR050650">
    <property type="entry name" value="Type-II_Cytokine-TF_Rcpt"/>
</dbReference>
<dbReference type="InterPro" id="IPR036116">
    <property type="entry name" value="FN3_sf"/>
</dbReference>
<dbReference type="GO" id="GO:0005764">
    <property type="term" value="C:lysosome"/>
    <property type="evidence" value="ECO:0007669"/>
    <property type="project" value="UniProtKB-SubCell"/>
</dbReference>
<feature type="signal peptide" evidence="28">
    <location>
        <begin position="1"/>
        <end position="15"/>
    </location>
</feature>
<evidence type="ECO:0000256" key="14">
    <source>
        <dbReference type="ARBA" id="ARBA00023139"/>
    </source>
</evidence>
<keyword evidence="12 22" id="KW-1133">Transmembrane helix</keyword>
<keyword evidence="10 22" id="KW-0967">Endosome</keyword>
<dbReference type="PROSITE" id="PS50853">
    <property type="entry name" value="FN3"/>
    <property type="match status" value="1"/>
</dbReference>
<feature type="transmembrane region" description="Helical" evidence="27">
    <location>
        <begin position="440"/>
        <end position="462"/>
    </location>
</feature>
<dbReference type="GO" id="GO:0032496">
    <property type="term" value="P:response to lipopolysaccharide"/>
    <property type="evidence" value="ECO:0007669"/>
    <property type="project" value="UniProtKB-UniRule"/>
</dbReference>
<feature type="disulfide bond" evidence="23">
    <location>
        <begin position="283"/>
        <end position="291"/>
    </location>
</feature>
<keyword evidence="6" id="KW-0597">Phosphoprotein</keyword>
<evidence type="ECO:0000313" key="30">
    <source>
        <dbReference type="Ensembl" id="ENSCWAP00000003451.1"/>
    </source>
</evidence>
<keyword evidence="5 22" id="KW-1003">Cell membrane</keyword>
<evidence type="ECO:0000256" key="22">
    <source>
        <dbReference type="PIRNR" id="PIRNR016567"/>
    </source>
</evidence>
<evidence type="ECO:0000256" key="7">
    <source>
        <dbReference type="ARBA" id="ARBA00022692"/>
    </source>
</evidence>
<dbReference type="GO" id="GO:0043235">
    <property type="term" value="C:receptor complex"/>
    <property type="evidence" value="ECO:0007669"/>
    <property type="project" value="Ensembl"/>
</dbReference>
<dbReference type="Gene3D" id="2.60.40.10">
    <property type="entry name" value="Immunoglobulins"/>
    <property type="match status" value="4"/>
</dbReference>
<feature type="lipid moiety-binding region" description="S-palmitoyl cysteine" evidence="25">
    <location>
        <position position="464"/>
    </location>
</feature>
<proteinExistence type="inferred from homology"/>
<dbReference type="Pfam" id="PF09294">
    <property type="entry name" value="Interfer-bind"/>
    <property type="match status" value="2"/>
</dbReference>
<evidence type="ECO:0000256" key="5">
    <source>
        <dbReference type="ARBA" id="ARBA00022475"/>
    </source>
</evidence>
<dbReference type="GO" id="GO:0035458">
    <property type="term" value="P:cellular response to interferon-beta"/>
    <property type="evidence" value="ECO:0007669"/>
    <property type="project" value="Ensembl"/>
</dbReference>
<keyword evidence="16 22" id="KW-0675">Receptor</keyword>
<evidence type="ECO:0000256" key="11">
    <source>
        <dbReference type="ARBA" id="ARBA00022843"/>
    </source>
</evidence>
<comment type="subunit">
    <text evidence="21">Heterodimer with IFNAR2; forming the receptor for type I interferon. Interacts with TYK2. Interacts with STAT1 and STAT2; the interaction requires its phosphorylation at Tyr-482. Interacts (serine-phosphorylated form) with FBXW11, the substrate recognition component of a SCF (SKP1-CUL1-F-box protein) E3 ubiquitin-protein ligase complex. Interacts with SHMT2; this promotes interaction with ABRAXAS2 and the BRISC complex. Interacts with TRIM10; this interaction prevents association between IFNAR1 and TYK2.</text>
</comment>
<evidence type="ECO:0000256" key="18">
    <source>
        <dbReference type="ARBA" id="ARBA00023228"/>
    </source>
</evidence>
<dbReference type="SUPFAM" id="SSF49265">
    <property type="entry name" value="Fibronectin type III"/>
    <property type="match status" value="4"/>
</dbReference>
<keyword evidence="15 23" id="KW-1015">Disulfide bond</keyword>
<evidence type="ECO:0000256" key="9">
    <source>
        <dbReference type="ARBA" id="ARBA00022737"/>
    </source>
</evidence>
<accession>A0A8C3VYA4</accession>
<keyword evidence="14 25" id="KW-0564">Palmitate</keyword>
<evidence type="ECO:0000256" key="8">
    <source>
        <dbReference type="ARBA" id="ARBA00022729"/>
    </source>
</evidence>
<evidence type="ECO:0000256" key="21">
    <source>
        <dbReference type="ARBA" id="ARBA00064230"/>
    </source>
</evidence>
<keyword evidence="17" id="KW-0325">Glycoprotein</keyword>
<reference evidence="30" key="1">
    <citation type="submission" date="2025-08" db="UniProtKB">
        <authorList>
            <consortium name="Ensembl"/>
        </authorList>
    </citation>
    <scope>IDENTIFICATION</scope>
</reference>
<reference evidence="30" key="2">
    <citation type="submission" date="2025-09" db="UniProtKB">
        <authorList>
            <consortium name="Ensembl"/>
        </authorList>
    </citation>
    <scope>IDENTIFICATION</scope>
</reference>
<evidence type="ECO:0000256" key="28">
    <source>
        <dbReference type="SAM" id="SignalP"/>
    </source>
</evidence>
<dbReference type="InterPro" id="IPR013783">
    <property type="entry name" value="Ig-like_fold"/>
</dbReference>
<dbReference type="Pfam" id="PF01108">
    <property type="entry name" value="Tissue_fac"/>
    <property type="match status" value="1"/>
</dbReference>
<feature type="disulfide bond" evidence="23">
    <location>
        <begin position="404"/>
        <end position="427"/>
    </location>
</feature>
<evidence type="ECO:0000256" key="12">
    <source>
        <dbReference type="ARBA" id="ARBA00022989"/>
    </source>
</evidence>
<evidence type="ECO:0000256" key="10">
    <source>
        <dbReference type="ARBA" id="ARBA00022753"/>
    </source>
</evidence>
<feature type="chain" id="PRO_5034615216" description="Interferon alpha/beta receptor 1" evidence="28">
    <location>
        <begin position="16"/>
        <end position="565"/>
    </location>
</feature>
<keyword evidence="18 22" id="KW-0458">Lysosome</keyword>
<dbReference type="PANTHER" id="PTHR20859:SF54">
    <property type="entry name" value="INTERFERON ALPHA_BETA RECEPTOR 1"/>
    <property type="match status" value="1"/>
</dbReference>
<keyword evidence="8 28" id="KW-0732">Signal</keyword>
<evidence type="ECO:0000256" key="23">
    <source>
        <dbReference type="PIRSR" id="PIRSR016567-50"/>
    </source>
</evidence>
<keyword evidence="7 22" id="KW-0812">Transmembrane</keyword>